<dbReference type="InterPro" id="IPR036390">
    <property type="entry name" value="WH_DNA-bd_sf"/>
</dbReference>
<dbReference type="InterPro" id="IPR036388">
    <property type="entry name" value="WH-like_DNA-bd_sf"/>
</dbReference>
<dbReference type="Gene3D" id="6.10.140.190">
    <property type="match status" value="1"/>
</dbReference>
<dbReference type="STRING" id="926561.GCA_000379025_00771"/>
<proteinExistence type="predicted"/>
<dbReference type="PANTHER" id="PTHR43252">
    <property type="entry name" value="TRANSCRIPTIONAL REGULATOR YQJI"/>
    <property type="match status" value="1"/>
</dbReference>
<name>A0A4R8H288_9FIRM</name>
<dbReference type="RefSeq" id="WP_134115650.1">
    <property type="nucleotide sequence ID" value="NZ_SOEG01000006.1"/>
</dbReference>
<dbReference type="InterPro" id="IPR005149">
    <property type="entry name" value="Tscrpt_reg_PadR_N"/>
</dbReference>
<dbReference type="PANTHER" id="PTHR43252:SF4">
    <property type="entry name" value="TRANSCRIPTIONAL REGULATORY PROTEIN"/>
    <property type="match status" value="1"/>
</dbReference>
<feature type="domain" description="Transcription regulator PadR N-terminal" evidence="1">
    <location>
        <begin position="10"/>
        <end position="82"/>
    </location>
</feature>
<keyword evidence="4" id="KW-1185">Reference proteome</keyword>
<organism evidence="3 4">
    <name type="scientific">Orenia marismortui</name>
    <dbReference type="NCBI Taxonomy" id="46469"/>
    <lineage>
        <taxon>Bacteria</taxon>
        <taxon>Bacillati</taxon>
        <taxon>Bacillota</taxon>
        <taxon>Clostridia</taxon>
        <taxon>Halanaerobiales</taxon>
        <taxon>Halobacteroidaceae</taxon>
        <taxon>Orenia</taxon>
    </lineage>
</organism>
<dbReference type="InterPro" id="IPR018309">
    <property type="entry name" value="Tscrpt_reg_PadR_C"/>
</dbReference>
<sequence length="184" mass="22012">MILISLKHGILGLLSYNDMTGYDLSKYFDQSLQFFWNAQKSQIYRDLGNLEEKEFVESNIVHQKGKPDKKVYSITKNGEEELVNWINQYSFEDSMKIRDSFLMRIFFSAKGNNQNLKIALQEYIQQHQIYLDNLDNIKKKYIKEDYLEDSNDYIYWAMSIKKGYYNFKANIEWANDILEMLDDL</sequence>
<dbReference type="EMBL" id="SOEG01000006">
    <property type="protein sequence ID" value="TDX52483.1"/>
    <property type="molecule type" value="Genomic_DNA"/>
</dbReference>
<gene>
    <name evidence="3" type="ORF">C7959_10646</name>
</gene>
<dbReference type="Pfam" id="PF03551">
    <property type="entry name" value="PadR"/>
    <property type="match status" value="1"/>
</dbReference>
<dbReference type="Proteomes" id="UP000295832">
    <property type="component" value="Unassembled WGS sequence"/>
</dbReference>
<accession>A0A4R8H288</accession>
<feature type="domain" description="Transcription regulator PadR C-terminal" evidence="2">
    <location>
        <begin position="97"/>
        <end position="182"/>
    </location>
</feature>
<dbReference type="Pfam" id="PF10400">
    <property type="entry name" value="Vir_act_alpha_C"/>
    <property type="match status" value="1"/>
</dbReference>
<evidence type="ECO:0000259" key="2">
    <source>
        <dbReference type="Pfam" id="PF10400"/>
    </source>
</evidence>
<evidence type="ECO:0000313" key="3">
    <source>
        <dbReference type="EMBL" id="TDX52483.1"/>
    </source>
</evidence>
<evidence type="ECO:0000313" key="4">
    <source>
        <dbReference type="Proteomes" id="UP000295832"/>
    </source>
</evidence>
<protein>
    <submittedName>
        <fullName evidence="3">DNA-binding PadR family transcriptional regulator</fullName>
    </submittedName>
</protein>
<dbReference type="SUPFAM" id="SSF46785">
    <property type="entry name" value="Winged helix' DNA-binding domain"/>
    <property type="match status" value="1"/>
</dbReference>
<evidence type="ECO:0000259" key="1">
    <source>
        <dbReference type="Pfam" id="PF03551"/>
    </source>
</evidence>
<reference evidence="3 4" key="1">
    <citation type="submission" date="2019-03" db="EMBL/GenBank/DDBJ databases">
        <title>Subsurface microbial communities from deep shales in Ohio and West Virginia, USA.</title>
        <authorList>
            <person name="Wrighton K."/>
        </authorList>
    </citation>
    <scope>NUCLEOTIDE SEQUENCE [LARGE SCALE GENOMIC DNA]</scope>
    <source>
        <strain evidence="3 4">MSL 6dP</strain>
    </source>
</reference>
<keyword evidence="3" id="KW-0238">DNA-binding</keyword>
<dbReference type="Gene3D" id="1.10.10.10">
    <property type="entry name" value="Winged helix-like DNA-binding domain superfamily/Winged helix DNA-binding domain"/>
    <property type="match status" value="1"/>
</dbReference>
<dbReference type="AlphaFoldDB" id="A0A4R8H288"/>
<comment type="caution">
    <text evidence="3">The sequence shown here is derived from an EMBL/GenBank/DDBJ whole genome shotgun (WGS) entry which is preliminary data.</text>
</comment>
<dbReference type="GO" id="GO:0003677">
    <property type="term" value="F:DNA binding"/>
    <property type="evidence" value="ECO:0007669"/>
    <property type="project" value="UniProtKB-KW"/>
</dbReference>